<organism evidence="1 2">
    <name type="scientific">Ktedonospora formicarum</name>
    <dbReference type="NCBI Taxonomy" id="2778364"/>
    <lineage>
        <taxon>Bacteria</taxon>
        <taxon>Bacillati</taxon>
        <taxon>Chloroflexota</taxon>
        <taxon>Ktedonobacteria</taxon>
        <taxon>Ktedonobacterales</taxon>
        <taxon>Ktedonobacteraceae</taxon>
        <taxon>Ktedonospora</taxon>
    </lineage>
</organism>
<sequence length="306" mass="35191">MIPYFPFTTDAFSMTMGVQALTNNRIVELDPKCYLSEMYLKRSLLETNYTDYASTPIETLASQWEVLQLLLHNLTQNFPHAFTLTKTGNSYRWYNALLQETTTFEIGNDSSLPYAPLDWVGRQVQEDLLLLQADATREFPLIAGQLCFPNAWCLQEKLGKSFLAIHQEVPLFAEKIGRSSQLLLERLKVGRAVWRANWGIKNVSRLNLIPQYYDEVAKAQQELTPDAIGTRCFFRIERQVLLRLPQTGDILFTIHTYQFPLAILTKDIQYTKTLIGVLQTTPPEVLRYKGIAPFAEMLLAYLYTCQ</sequence>
<gene>
    <name evidence="1" type="ORF">KSX_08580</name>
</gene>
<accession>A0A8J3MRW2</accession>
<evidence type="ECO:0000313" key="2">
    <source>
        <dbReference type="Proteomes" id="UP000612362"/>
    </source>
</evidence>
<name>A0A8J3MRW2_9CHLR</name>
<reference evidence="1" key="1">
    <citation type="submission" date="2020-10" db="EMBL/GenBank/DDBJ databases">
        <title>Taxonomic study of unclassified bacteria belonging to the class Ktedonobacteria.</title>
        <authorList>
            <person name="Yabe S."/>
            <person name="Wang C.M."/>
            <person name="Zheng Y."/>
            <person name="Sakai Y."/>
            <person name="Cavaletti L."/>
            <person name="Monciardini P."/>
            <person name="Donadio S."/>
        </authorList>
    </citation>
    <scope>NUCLEOTIDE SEQUENCE</scope>
    <source>
        <strain evidence="1">SOSP1-1</strain>
    </source>
</reference>
<dbReference type="InterPro" id="IPR021848">
    <property type="entry name" value="HODM_asu-like"/>
</dbReference>
<dbReference type="EMBL" id="BNJF01000001">
    <property type="protein sequence ID" value="GHO42695.1"/>
    <property type="molecule type" value="Genomic_DNA"/>
</dbReference>
<keyword evidence="2" id="KW-1185">Reference proteome</keyword>
<dbReference type="Proteomes" id="UP000612362">
    <property type="component" value="Unassembled WGS sequence"/>
</dbReference>
<protein>
    <recommendedName>
        <fullName evidence="3">DUF3445 domain-containing protein</fullName>
    </recommendedName>
</protein>
<evidence type="ECO:0000313" key="1">
    <source>
        <dbReference type="EMBL" id="GHO42695.1"/>
    </source>
</evidence>
<dbReference type="RefSeq" id="WP_220192207.1">
    <property type="nucleotide sequence ID" value="NZ_BNJF01000001.1"/>
</dbReference>
<evidence type="ECO:0008006" key="3">
    <source>
        <dbReference type="Google" id="ProtNLM"/>
    </source>
</evidence>
<dbReference type="AlphaFoldDB" id="A0A8J3MRW2"/>
<proteinExistence type="predicted"/>
<dbReference type="Pfam" id="PF11927">
    <property type="entry name" value="HODM_asu-like"/>
    <property type="match status" value="1"/>
</dbReference>
<comment type="caution">
    <text evidence="1">The sequence shown here is derived from an EMBL/GenBank/DDBJ whole genome shotgun (WGS) entry which is preliminary data.</text>
</comment>